<dbReference type="InterPro" id="IPR010624">
    <property type="entry name" value="KaiC_dom"/>
</dbReference>
<accession>F2UU24</accession>
<evidence type="ECO:0000259" key="3">
    <source>
        <dbReference type="PROSITE" id="PS51146"/>
    </source>
</evidence>
<dbReference type="PANTHER" id="PTHR43637">
    <property type="entry name" value="UPF0273 PROTEIN TM_0370"/>
    <property type="match status" value="1"/>
</dbReference>
<gene>
    <name evidence="4" type="ORF">CSMARM5_0122</name>
</gene>
<protein>
    <submittedName>
        <fullName evidence="4">ATPase, RecA superfamily</fullName>
    </submittedName>
</protein>
<dbReference type="HOGENOM" id="CLU_023669_2_2_2"/>
<dbReference type="SUPFAM" id="SSF52540">
    <property type="entry name" value="P-loop containing nucleoside triphosphate hydrolases"/>
    <property type="match status" value="1"/>
</dbReference>
<proteinExistence type="predicted"/>
<dbReference type="Proteomes" id="UP000243774">
    <property type="component" value="Unassembled WGS sequence"/>
</dbReference>
<organism evidence="4 5">
    <name type="scientific">Candidatus Parvarchaeum acidophilus ARMAN-5_'5-way FS'</name>
    <dbReference type="NCBI Taxonomy" id="994838"/>
    <lineage>
        <taxon>Archaea</taxon>
        <taxon>Candidatus Parvarchaeota</taxon>
        <taxon>Candidatus Parvarchaeum</taxon>
    </lineage>
</organism>
<sequence>MAQNPVIERIPSGIYGLDSKIEGGFEKGSIITVIGGPGAGKSIFSMQFIYEGLKRKEKTLYVSFEESEADLIRDMLAIELDPSEYIKNESLTILFASPINFEYLSIIDVIKSKSISRVVIDSLSAIYLNINDDSKFRKFILDLVTFLRELKVTSVLTDEQPQGDDNETKFFSGEYLSDSVIKLFYSGLGGEYDRSMQIVKMRRTNNYRSLIPMKIDKKGIFLK</sequence>
<keyword evidence="2" id="KW-0067">ATP-binding</keyword>
<dbReference type="PRINTS" id="PR01874">
    <property type="entry name" value="DNAREPAIRADA"/>
</dbReference>
<evidence type="ECO:0000313" key="4">
    <source>
        <dbReference type="EMBL" id="EGD71975.1"/>
    </source>
</evidence>
<evidence type="ECO:0000313" key="5">
    <source>
        <dbReference type="Proteomes" id="UP000243774"/>
    </source>
</evidence>
<feature type="domain" description="KaiC" evidence="3">
    <location>
        <begin position="8"/>
        <end position="223"/>
    </location>
</feature>
<evidence type="ECO:0000256" key="2">
    <source>
        <dbReference type="ARBA" id="ARBA00022840"/>
    </source>
</evidence>
<keyword evidence="1" id="KW-0547">Nucleotide-binding</keyword>
<dbReference type="InterPro" id="IPR027417">
    <property type="entry name" value="P-loop_NTPase"/>
</dbReference>
<dbReference type="Pfam" id="PF06745">
    <property type="entry name" value="ATPase"/>
    <property type="match status" value="1"/>
</dbReference>
<dbReference type="EMBL" id="GL876962">
    <property type="protein sequence ID" value="EGD71975.1"/>
    <property type="molecule type" value="Genomic_DNA"/>
</dbReference>
<dbReference type="InterPro" id="IPR014774">
    <property type="entry name" value="KaiC-like_dom"/>
</dbReference>
<reference evidence="4 5" key="1">
    <citation type="submission" date="2011-03" db="EMBL/GenBank/DDBJ databases">
        <title>A unique three-unit tRNA splicing endonuclease found in ultrasmall Archaea possesses broad substrate specificity.</title>
        <authorList>
            <person name="Fujishima K."/>
            <person name="Sugahara J."/>
            <person name="Miller C.S."/>
            <person name="Baker B.J."/>
            <person name="Di Giulio M."/>
            <person name="Tomita M."/>
            <person name="Banfield J.F."/>
            <person name="Kanai A."/>
        </authorList>
    </citation>
    <scope>NUCLEOTIDE SEQUENCE [LARGE SCALE GENOMIC DNA]</scope>
</reference>
<dbReference type="PROSITE" id="PS51146">
    <property type="entry name" value="KAIC"/>
    <property type="match status" value="1"/>
</dbReference>
<evidence type="ECO:0000256" key="1">
    <source>
        <dbReference type="ARBA" id="ARBA00022741"/>
    </source>
</evidence>
<dbReference type="AlphaFoldDB" id="F2UU24"/>
<name>F2UU24_PARA5</name>
<dbReference type="GO" id="GO:0005524">
    <property type="term" value="F:ATP binding"/>
    <property type="evidence" value="ECO:0007669"/>
    <property type="project" value="UniProtKB-KW"/>
</dbReference>
<dbReference type="Gene3D" id="3.40.50.300">
    <property type="entry name" value="P-loop containing nucleotide triphosphate hydrolases"/>
    <property type="match status" value="1"/>
</dbReference>